<reference evidence="2 3" key="1">
    <citation type="submission" date="2020-02" db="EMBL/GenBank/DDBJ databases">
        <authorList>
            <person name="Ma Q."/>
            <person name="Huang Y."/>
            <person name="Song X."/>
            <person name="Pei D."/>
        </authorList>
    </citation>
    <scope>NUCLEOTIDE SEQUENCE [LARGE SCALE GENOMIC DNA]</scope>
    <source>
        <strain evidence="2">Sxm20200214</strain>
        <tissue evidence="2">Leaf</tissue>
    </source>
</reference>
<dbReference type="Proteomes" id="UP000886595">
    <property type="component" value="Unassembled WGS sequence"/>
</dbReference>
<organism evidence="2 3">
    <name type="scientific">Brassica carinata</name>
    <name type="common">Ethiopian mustard</name>
    <name type="synonym">Abyssinian cabbage</name>
    <dbReference type="NCBI Taxonomy" id="52824"/>
    <lineage>
        <taxon>Eukaryota</taxon>
        <taxon>Viridiplantae</taxon>
        <taxon>Streptophyta</taxon>
        <taxon>Embryophyta</taxon>
        <taxon>Tracheophyta</taxon>
        <taxon>Spermatophyta</taxon>
        <taxon>Magnoliopsida</taxon>
        <taxon>eudicotyledons</taxon>
        <taxon>Gunneridae</taxon>
        <taxon>Pentapetalae</taxon>
        <taxon>rosids</taxon>
        <taxon>malvids</taxon>
        <taxon>Brassicales</taxon>
        <taxon>Brassicaceae</taxon>
        <taxon>Brassiceae</taxon>
        <taxon>Brassica</taxon>
    </lineage>
</organism>
<gene>
    <name evidence="2" type="ORF">Bca52824_028699</name>
</gene>
<dbReference type="InterPro" id="IPR027214">
    <property type="entry name" value="Cystatin"/>
</dbReference>
<evidence type="ECO:0000313" key="3">
    <source>
        <dbReference type="Proteomes" id="UP000886595"/>
    </source>
</evidence>
<evidence type="ECO:0000313" key="2">
    <source>
        <dbReference type="EMBL" id="KAG2308951.1"/>
    </source>
</evidence>
<keyword evidence="1" id="KW-0789">Thiol protease inhibitor</keyword>
<dbReference type="SUPFAM" id="SSF54403">
    <property type="entry name" value="Cystatin/monellin"/>
    <property type="match status" value="1"/>
</dbReference>
<dbReference type="Gene3D" id="3.10.450.10">
    <property type="match status" value="1"/>
</dbReference>
<dbReference type="InterPro" id="IPR046350">
    <property type="entry name" value="Cystatin_sf"/>
</dbReference>
<keyword evidence="3" id="KW-1185">Reference proteome</keyword>
<keyword evidence="1" id="KW-0646">Protease inhibitor</keyword>
<comment type="similarity">
    <text evidence="1">Belongs to the cystatin family. Phytocystatin subfamily.</text>
</comment>
<dbReference type="PANTHER" id="PTHR11413:SF110">
    <property type="entry name" value="CYSTEINE PROTEINASE INHIBITOR 6"/>
    <property type="match status" value="1"/>
</dbReference>
<comment type="caution">
    <text evidence="2">The sequence shown here is derived from an EMBL/GenBank/DDBJ whole genome shotgun (WGS) entry which is preliminary data.</text>
</comment>
<dbReference type="OrthoDB" id="1908104at2759"/>
<proteinExistence type="inferred from homology"/>
<sequence>MLSSSLLLDLGRCNTGHESAAVEFVWTVNAKEKAVIETLHLLTLEIIGVGKKKLYEEKWVKPRLNFKQLQEFKHAGDDPPTITPSYLGCK</sequence>
<name>A0A8X7VCY0_BRACI</name>
<dbReference type="EMBL" id="JAAMPC010000006">
    <property type="protein sequence ID" value="KAG2308951.1"/>
    <property type="molecule type" value="Genomic_DNA"/>
</dbReference>
<accession>A0A8X7VCY0</accession>
<dbReference type="GO" id="GO:0004869">
    <property type="term" value="F:cysteine-type endopeptidase inhibitor activity"/>
    <property type="evidence" value="ECO:0007669"/>
    <property type="project" value="UniProtKB-KW"/>
</dbReference>
<evidence type="ECO:0000256" key="1">
    <source>
        <dbReference type="RuleBase" id="RU362130"/>
    </source>
</evidence>
<protein>
    <recommendedName>
        <fullName evidence="1">Cysteine proteinase inhibitor</fullName>
    </recommendedName>
</protein>
<dbReference type="AlphaFoldDB" id="A0A8X7VCY0"/>
<dbReference type="PANTHER" id="PTHR11413">
    <property type="entry name" value="CYSTATIN FAMILY MEMBER"/>
    <property type="match status" value="1"/>
</dbReference>